<dbReference type="EMBL" id="AJAK01000028">
    <property type="protein sequence ID" value="EOH72841.1"/>
    <property type="molecule type" value="Genomic_DNA"/>
</dbReference>
<dbReference type="Proteomes" id="UP000014148">
    <property type="component" value="Unassembled WGS sequence"/>
</dbReference>
<evidence type="ECO:0000313" key="1">
    <source>
        <dbReference type="EMBL" id="EOH72841.1"/>
    </source>
</evidence>
<dbReference type="OrthoDB" id="2229995at2"/>
<gene>
    <name evidence="2" type="ORF">I585_02910</name>
    <name evidence="1" type="ORF">UAI_03725</name>
</gene>
<comment type="caution">
    <text evidence="1">The sequence shown here is derived from an EMBL/GenBank/DDBJ whole genome shotgun (WGS) entry which is preliminary data.</text>
</comment>
<evidence type="ECO:0000313" key="2">
    <source>
        <dbReference type="EMBL" id="EOT67389.1"/>
    </source>
</evidence>
<sequence>MGAVGVDDTWKETVTGAGTAISGIGKMETIQFSKTDLAPFKHFETIIPQINSSLSSFKSFSTQDTKKMISVGDNKKSDDLAGSKNLMIARRV</sequence>
<reference evidence="2 4" key="2">
    <citation type="submission" date="2013-03" db="EMBL/GenBank/DDBJ databases">
        <title>The Genome Sequence of Enterococcus malodoratus ATCC_43197 (PacBio/Illumina hybrid assembly).</title>
        <authorList>
            <consortium name="The Broad Institute Genomics Platform"/>
            <consortium name="The Broad Institute Genome Sequencing Center for Infectious Disease"/>
            <person name="Earl A."/>
            <person name="Russ C."/>
            <person name="Gilmore M."/>
            <person name="Surin D."/>
            <person name="Walker B."/>
            <person name="Young S."/>
            <person name="Zeng Q."/>
            <person name="Gargeya S."/>
            <person name="Fitzgerald M."/>
            <person name="Haas B."/>
            <person name="Abouelleil A."/>
            <person name="Allen A.W."/>
            <person name="Alvarado L."/>
            <person name="Arachchi H.M."/>
            <person name="Berlin A.M."/>
            <person name="Chapman S.B."/>
            <person name="Gainer-Dewar J."/>
            <person name="Goldberg J."/>
            <person name="Griggs A."/>
            <person name="Gujja S."/>
            <person name="Hansen M."/>
            <person name="Howarth C."/>
            <person name="Imamovic A."/>
            <person name="Ireland A."/>
            <person name="Larimer J."/>
            <person name="McCowan C."/>
            <person name="Murphy C."/>
            <person name="Pearson M."/>
            <person name="Poon T.W."/>
            <person name="Priest M."/>
            <person name="Roberts A."/>
            <person name="Saif S."/>
            <person name="Shea T."/>
            <person name="Sisk P."/>
            <person name="Sykes S."/>
            <person name="Wortman J."/>
            <person name="Nusbaum C."/>
            <person name="Birren B."/>
        </authorList>
    </citation>
    <scope>NUCLEOTIDE SEQUENCE [LARGE SCALE GENOMIC DNA]</scope>
    <source>
        <strain evidence="2 4">ATCC 43197</strain>
    </source>
</reference>
<keyword evidence="4" id="KW-1185">Reference proteome</keyword>
<evidence type="ECO:0000313" key="4">
    <source>
        <dbReference type="Proteomes" id="UP000014148"/>
    </source>
</evidence>
<dbReference type="Proteomes" id="UP000013783">
    <property type="component" value="Unassembled WGS sequence"/>
</dbReference>
<proteinExistence type="predicted"/>
<name>R2QWK5_9ENTE</name>
<dbReference type="EMBL" id="ASWA01000003">
    <property type="protein sequence ID" value="EOT67389.1"/>
    <property type="molecule type" value="Genomic_DNA"/>
</dbReference>
<dbReference type="RefSeq" id="WP_010742502.1">
    <property type="nucleotide sequence ID" value="NZ_KB946251.1"/>
</dbReference>
<dbReference type="eggNOG" id="ENOG5032Q3G">
    <property type="taxonomic scope" value="Bacteria"/>
</dbReference>
<dbReference type="PATRIC" id="fig|1158601.3.peg.3696"/>
<organism evidence="1 3">
    <name type="scientific">Enterococcus malodoratus ATCC 43197</name>
    <dbReference type="NCBI Taxonomy" id="1158601"/>
    <lineage>
        <taxon>Bacteria</taxon>
        <taxon>Bacillati</taxon>
        <taxon>Bacillota</taxon>
        <taxon>Bacilli</taxon>
        <taxon>Lactobacillales</taxon>
        <taxon>Enterococcaceae</taxon>
        <taxon>Enterococcus</taxon>
    </lineage>
</organism>
<dbReference type="AlphaFoldDB" id="R2QWK5"/>
<protein>
    <submittedName>
        <fullName evidence="1">Uncharacterized protein</fullName>
    </submittedName>
</protein>
<accession>R2QWK5</accession>
<evidence type="ECO:0000313" key="3">
    <source>
        <dbReference type="Proteomes" id="UP000013783"/>
    </source>
</evidence>
<dbReference type="STRING" id="71451.RV07_GL002692"/>
<reference evidence="1 3" key="1">
    <citation type="submission" date="2013-02" db="EMBL/GenBank/DDBJ databases">
        <title>The Genome Sequence of Enterococcus malodoratus ATCC_43197.</title>
        <authorList>
            <consortium name="The Broad Institute Genome Sequencing Platform"/>
            <consortium name="The Broad Institute Genome Sequencing Center for Infectious Disease"/>
            <person name="Earl A.M."/>
            <person name="Gilmore M.S."/>
            <person name="Lebreton F."/>
            <person name="Walker B."/>
            <person name="Young S.K."/>
            <person name="Zeng Q."/>
            <person name="Gargeya S."/>
            <person name="Fitzgerald M."/>
            <person name="Haas B."/>
            <person name="Abouelleil A."/>
            <person name="Alvarado L."/>
            <person name="Arachchi H.M."/>
            <person name="Berlin A.M."/>
            <person name="Chapman S.B."/>
            <person name="Dewar J."/>
            <person name="Goldberg J."/>
            <person name="Griggs A."/>
            <person name="Gujja S."/>
            <person name="Hansen M."/>
            <person name="Howarth C."/>
            <person name="Imamovic A."/>
            <person name="Larimer J."/>
            <person name="McCowan C."/>
            <person name="Murphy C."/>
            <person name="Neiman D."/>
            <person name="Pearson M."/>
            <person name="Priest M."/>
            <person name="Roberts A."/>
            <person name="Saif S."/>
            <person name="Shea T."/>
            <person name="Sisk P."/>
            <person name="Sykes S."/>
            <person name="Wortman J."/>
            <person name="Nusbaum C."/>
            <person name="Birren B."/>
        </authorList>
    </citation>
    <scope>NUCLEOTIDE SEQUENCE [LARGE SCALE GENOMIC DNA]</scope>
    <source>
        <strain evidence="1 3">ATCC 43197</strain>
    </source>
</reference>